<proteinExistence type="inferred from homology"/>
<reference evidence="5 6" key="1">
    <citation type="submission" date="2018-06" db="EMBL/GenBank/DDBJ databases">
        <authorList>
            <consortium name="Pathogen Informatics"/>
            <person name="Doyle S."/>
        </authorList>
    </citation>
    <scope>NUCLEOTIDE SEQUENCE [LARGE SCALE GENOMIC DNA]</scope>
    <source>
        <strain evidence="5 6">NCTC10060</strain>
    </source>
</reference>
<protein>
    <recommendedName>
        <fullName evidence="3">Anti-FlhC(2)FlhD(4) factor YdiV</fullName>
    </recommendedName>
</protein>
<dbReference type="Pfam" id="PF00563">
    <property type="entry name" value="EAL"/>
    <property type="match status" value="1"/>
</dbReference>
<gene>
    <name evidence="5" type="primary">SBOV17141</name>
    <name evidence="5" type="ORF">NCTC10060_03020</name>
</gene>
<evidence type="ECO:0000256" key="1">
    <source>
        <dbReference type="ARBA" id="ARBA00010927"/>
    </source>
</evidence>
<dbReference type="GO" id="GO:0016787">
    <property type="term" value="F:hydrolase activity"/>
    <property type="evidence" value="ECO:0007669"/>
    <property type="project" value="UniProtKB-KW"/>
</dbReference>
<feature type="domain" description="EAL" evidence="4">
    <location>
        <begin position="1"/>
        <end position="231"/>
    </location>
</feature>
<accession>A0A379U283</accession>
<name>A0A379U283_SALDZ</name>
<evidence type="ECO:0000259" key="4">
    <source>
        <dbReference type="PROSITE" id="PS50883"/>
    </source>
</evidence>
<dbReference type="InterPro" id="IPR001633">
    <property type="entry name" value="EAL_dom"/>
</dbReference>
<comment type="subunit">
    <text evidence="2">Interacts with FlhD in the FlhC(2)FlhD(4) heterohexamer, inhibiting its ability to activate transcription.</text>
</comment>
<organism evidence="5 6">
    <name type="scientific">Salmonella diarizonae</name>
    <dbReference type="NCBI Taxonomy" id="59204"/>
    <lineage>
        <taxon>Bacteria</taxon>
        <taxon>Pseudomonadati</taxon>
        <taxon>Pseudomonadota</taxon>
        <taxon>Gammaproteobacteria</taxon>
        <taxon>Enterobacterales</taxon>
        <taxon>Enterobacteriaceae</taxon>
        <taxon>Salmonella</taxon>
    </lineage>
</organism>
<dbReference type="Proteomes" id="UP000254633">
    <property type="component" value="Unassembled WGS sequence"/>
</dbReference>
<evidence type="ECO:0000313" key="6">
    <source>
        <dbReference type="Proteomes" id="UP000254633"/>
    </source>
</evidence>
<evidence type="ECO:0000256" key="3">
    <source>
        <dbReference type="ARBA" id="ARBA00018009"/>
    </source>
</evidence>
<dbReference type="AlphaFoldDB" id="A0A379U283"/>
<comment type="similarity">
    <text evidence="1">Belongs to the YdiV family.</text>
</comment>
<dbReference type="SUPFAM" id="SSF141868">
    <property type="entry name" value="EAL domain-like"/>
    <property type="match status" value="1"/>
</dbReference>
<dbReference type="EMBL" id="UGXH01000003">
    <property type="protein sequence ID" value="SUG55869.1"/>
    <property type="molecule type" value="Genomic_DNA"/>
</dbReference>
<evidence type="ECO:0000313" key="5">
    <source>
        <dbReference type="EMBL" id="SUG55869.1"/>
    </source>
</evidence>
<dbReference type="InterPro" id="IPR035919">
    <property type="entry name" value="EAL_sf"/>
</dbReference>
<dbReference type="Gene3D" id="3.20.20.450">
    <property type="entry name" value="EAL domain"/>
    <property type="match status" value="1"/>
</dbReference>
<evidence type="ECO:0000256" key="2">
    <source>
        <dbReference type="ARBA" id="ARBA00011576"/>
    </source>
</evidence>
<keyword evidence="5" id="KW-0378">Hydrolase</keyword>
<sequence length="238" mass="26798">MVICAIFFIAEPIRGMEGDLLGVEIITRFASSLSRPLHPEFAISSWDNTQKRYFLLDLLRTIAGKRRWFLRHGLFCTINIDRDMAKLVLQDKDIRALLHAMLFMGLQVAEHFSCQDKASVDPWINMLHKQPNPLWLGDLGAGNATAAPLVCGCFSGVKLDRSFFASQIEKTTFPLLVKHIRSYCDKIVVDGLENSRYFPTLKTAGVWAIQGTLFPSVALEEVETLLLGSRVNTLRESI</sequence>
<dbReference type="PROSITE" id="PS50883">
    <property type="entry name" value="EAL"/>
    <property type="match status" value="1"/>
</dbReference>